<dbReference type="FunFam" id="3.90.730.10:FF:000004">
    <property type="entry name" value="Ribonuclease T2-like"/>
    <property type="match status" value="1"/>
</dbReference>
<evidence type="ECO:0000256" key="17">
    <source>
        <dbReference type="RuleBase" id="RU004328"/>
    </source>
</evidence>
<dbReference type="CDD" id="cd01061">
    <property type="entry name" value="RNase_T2_euk"/>
    <property type="match status" value="1"/>
</dbReference>
<feature type="active site" evidence="16">
    <location>
        <position position="73"/>
    </location>
</feature>
<dbReference type="OrthoDB" id="435754at2759"/>
<evidence type="ECO:0000256" key="13">
    <source>
        <dbReference type="ARBA" id="ARBA00023239"/>
    </source>
</evidence>
<comment type="similarity">
    <text evidence="3 17">Belongs to the RNase T2 family.</text>
</comment>
<evidence type="ECO:0000313" key="22">
    <source>
        <dbReference type="Proteomes" id="UP000770015"/>
    </source>
</evidence>
<name>A0A9P8VJL1_9PEZI</name>
<evidence type="ECO:0000256" key="18">
    <source>
        <dbReference type="SAM" id="MobiDB-lite"/>
    </source>
</evidence>
<dbReference type="PROSITE" id="PS00530">
    <property type="entry name" value="RNASE_T2_1"/>
    <property type="match status" value="1"/>
</dbReference>
<keyword evidence="9" id="KW-0255">Endonuclease</keyword>
<keyword evidence="7" id="KW-0540">Nuclease</keyword>
<evidence type="ECO:0000256" key="8">
    <source>
        <dbReference type="ARBA" id="ARBA00022729"/>
    </source>
</evidence>
<dbReference type="GO" id="GO:0005775">
    <property type="term" value="C:vacuolar lumen"/>
    <property type="evidence" value="ECO:0007669"/>
    <property type="project" value="UniProtKB-SubCell"/>
</dbReference>
<feature type="active site" evidence="16">
    <location>
        <position position="130"/>
    </location>
</feature>
<dbReference type="Pfam" id="PF00445">
    <property type="entry name" value="Ribonuclease_T2"/>
    <property type="match status" value="1"/>
</dbReference>
<evidence type="ECO:0000256" key="12">
    <source>
        <dbReference type="ARBA" id="ARBA00023180"/>
    </source>
</evidence>
<keyword evidence="6" id="KW-0926">Vacuole</keyword>
<dbReference type="InterPro" id="IPR001568">
    <property type="entry name" value="RNase_T2-like"/>
</dbReference>
<keyword evidence="11" id="KW-1015">Disulfide bond</keyword>
<evidence type="ECO:0000256" key="4">
    <source>
        <dbReference type="ARBA" id="ARBA00012571"/>
    </source>
</evidence>
<evidence type="ECO:0000256" key="15">
    <source>
        <dbReference type="ARBA" id="ARBA00071169"/>
    </source>
</evidence>
<evidence type="ECO:0000256" key="11">
    <source>
        <dbReference type="ARBA" id="ARBA00023157"/>
    </source>
</evidence>
<dbReference type="Gene3D" id="3.90.730.10">
    <property type="entry name" value="Ribonuclease T2-like"/>
    <property type="match status" value="1"/>
</dbReference>
<dbReference type="InterPro" id="IPR036430">
    <property type="entry name" value="RNase_T2-like_sf"/>
</dbReference>
<feature type="compositionally biased region" description="Low complexity" evidence="18">
    <location>
        <begin position="259"/>
        <end position="277"/>
    </location>
</feature>
<dbReference type="PANTHER" id="PTHR11240:SF22">
    <property type="entry name" value="RIBONUCLEASE T2"/>
    <property type="match status" value="1"/>
</dbReference>
<dbReference type="GO" id="GO:0006401">
    <property type="term" value="P:RNA catabolic process"/>
    <property type="evidence" value="ECO:0007669"/>
    <property type="project" value="TreeGrafter"/>
</dbReference>
<dbReference type="PROSITE" id="PS00531">
    <property type="entry name" value="RNASE_T2_2"/>
    <property type="match status" value="1"/>
</dbReference>
<evidence type="ECO:0000256" key="19">
    <source>
        <dbReference type="SAM" id="SignalP"/>
    </source>
</evidence>
<organism evidence="21 22">
    <name type="scientific">Plectosphaerella plurivora</name>
    <dbReference type="NCBI Taxonomy" id="936078"/>
    <lineage>
        <taxon>Eukaryota</taxon>
        <taxon>Fungi</taxon>
        <taxon>Dikarya</taxon>
        <taxon>Ascomycota</taxon>
        <taxon>Pezizomycotina</taxon>
        <taxon>Sordariomycetes</taxon>
        <taxon>Hypocreomycetidae</taxon>
        <taxon>Glomerellales</taxon>
        <taxon>Plectosphaerellaceae</taxon>
        <taxon>Plectosphaerella</taxon>
    </lineage>
</organism>
<dbReference type="EC" id="4.6.1.19" evidence="4"/>
<comment type="subcellular location">
    <subcellularLocation>
        <location evidence="2">Cytoplasm</location>
    </subcellularLocation>
    <subcellularLocation>
        <location evidence="1">Vacuole lumen</location>
    </subcellularLocation>
</comment>
<evidence type="ECO:0000259" key="20">
    <source>
        <dbReference type="Pfam" id="PF25488"/>
    </source>
</evidence>
<evidence type="ECO:0000256" key="1">
    <source>
        <dbReference type="ARBA" id="ARBA00004410"/>
    </source>
</evidence>
<dbReference type="AlphaFoldDB" id="A0A9P8VJL1"/>
<keyword evidence="12" id="KW-0325">Glycoprotein</keyword>
<feature type="signal peptide" evidence="19">
    <location>
        <begin position="1"/>
        <end position="18"/>
    </location>
</feature>
<keyword evidence="5" id="KW-0963">Cytoplasm</keyword>
<gene>
    <name evidence="21" type="ORF">F5X68DRAFT_273895</name>
</gene>
<comment type="function">
    <text evidence="14">Rnase which modulates cell survival under stress conditions. Released from the vacuole to the cytoplasm during stress to promote tRNA and rRNA cleavage and to activate separately a downstream pathway that promotes cell death. Involved in cell size, vacuolar morphology and growth at high temperatures and high salt concentration.</text>
</comment>
<evidence type="ECO:0000256" key="2">
    <source>
        <dbReference type="ARBA" id="ARBA00004496"/>
    </source>
</evidence>
<sequence>MFSRTSMTAVAVASGAMAAFNSVSCPLDVPLSCHNTTVYEDTCCFNAPGGQILQTQFWDSAPATGPDDSWTIHGLWPDNCDGTWEQFCAPEREYTNITAVLQADAPCTLSYMETFWKDQAGDDEDFWEHEFNKHGTCMSTLEPECYPGYAPGQEVVDYFKRTVALFKTLPSYKWLEDAGIVPSTTATYTLKQINAALASHHGHDVIINCNKQGEINELWYHFNVQGSVQTGKFVPAVPFGTSTCPAEGIKYLPKQKTETPSSSVSSLPSSSTSSTSSIISSSSVATSSTASSSSIVVSTASTLSTVYSSTASSTTTSASVPTPSTPSSTLSGRGRFYAVSPGVSNGGFLITAGTWYRGGGTPATYTATPLGDGSFSISSSRGRCAVQEDSQLLCAASVTVSSAFGFDGTYLTYEGSSTFYAAAVPSGTTQGLVFTEANAVTLQFTWTAV</sequence>
<comment type="caution">
    <text evidence="21">The sequence shown here is derived from an EMBL/GenBank/DDBJ whole genome shotgun (WGS) entry which is preliminary data.</text>
</comment>
<keyword evidence="22" id="KW-1185">Reference proteome</keyword>
<reference evidence="21" key="1">
    <citation type="journal article" date="2021" name="Nat. Commun.">
        <title>Genetic determinants of endophytism in the Arabidopsis root mycobiome.</title>
        <authorList>
            <person name="Mesny F."/>
            <person name="Miyauchi S."/>
            <person name="Thiergart T."/>
            <person name="Pickel B."/>
            <person name="Atanasova L."/>
            <person name="Karlsson M."/>
            <person name="Huettel B."/>
            <person name="Barry K.W."/>
            <person name="Haridas S."/>
            <person name="Chen C."/>
            <person name="Bauer D."/>
            <person name="Andreopoulos W."/>
            <person name="Pangilinan J."/>
            <person name="LaButti K."/>
            <person name="Riley R."/>
            <person name="Lipzen A."/>
            <person name="Clum A."/>
            <person name="Drula E."/>
            <person name="Henrissat B."/>
            <person name="Kohler A."/>
            <person name="Grigoriev I.V."/>
            <person name="Martin F.M."/>
            <person name="Hacquard S."/>
        </authorList>
    </citation>
    <scope>NUCLEOTIDE SEQUENCE</scope>
    <source>
        <strain evidence="21">MPI-SDFR-AT-0117</strain>
    </source>
</reference>
<dbReference type="PANTHER" id="PTHR11240">
    <property type="entry name" value="RIBONUCLEASE T2"/>
    <property type="match status" value="1"/>
</dbReference>
<evidence type="ECO:0000256" key="5">
    <source>
        <dbReference type="ARBA" id="ARBA00022490"/>
    </source>
</evidence>
<dbReference type="Proteomes" id="UP000770015">
    <property type="component" value="Unassembled WGS sequence"/>
</dbReference>
<evidence type="ECO:0000256" key="14">
    <source>
        <dbReference type="ARBA" id="ARBA00025494"/>
    </source>
</evidence>
<accession>A0A9P8VJL1</accession>
<evidence type="ECO:0000256" key="6">
    <source>
        <dbReference type="ARBA" id="ARBA00022554"/>
    </source>
</evidence>
<dbReference type="InterPro" id="IPR057328">
    <property type="entry name" value="RNaseT2L_C"/>
</dbReference>
<evidence type="ECO:0000256" key="9">
    <source>
        <dbReference type="ARBA" id="ARBA00022759"/>
    </source>
</evidence>
<evidence type="ECO:0000313" key="21">
    <source>
        <dbReference type="EMBL" id="KAH6692720.1"/>
    </source>
</evidence>
<evidence type="ECO:0000256" key="16">
    <source>
        <dbReference type="PIRSR" id="PIRSR633697-1"/>
    </source>
</evidence>
<dbReference type="GO" id="GO:0016787">
    <property type="term" value="F:hydrolase activity"/>
    <property type="evidence" value="ECO:0007669"/>
    <property type="project" value="UniProtKB-KW"/>
</dbReference>
<keyword evidence="10" id="KW-0378">Hydrolase</keyword>
<feature type="region of interest" description="Disordered" evidence="18">
    <location>
        <begin position="255"/>
        <end position="277"/>
    </location>
</feature>
<dbReference type="InterPro" id="IPR033697">
    <property type="entry name" value="Ribonuclease_T2_eukaryotic"/>
</dbReference>
<dbReference type="GO" id="GO:0005576">
    <property type="term" value="C:extracellular region"/>
    <property type="evidence" value="ECO:0007669"/>
    <property type="project" value="TreeGrafter"/>
</dbReference>
<feature type="chain" id="PRO_5040327466" description="Ribonuclease T2-like" evidence="19">
    <location>
        <begin position="19"/>
        <end position="449"/>
    </location>
</feature>
<dbReference type="GO" id="GO:0003723">
    <property type="term" value="F:RNA binding"/>
    <property type="evidence" value="ECO:0007669"/>
    <property type="project" value="InterPro"/>
</dbReference>
<feature type="active site" evidence="16">
    <location>
        <position position="134"/>
    </location>
</feature>
<keyword evidence="13" id="KW-0456">Lyase</keyword>
<evidence type="ECO:0000256" key="3">
    <source>
        <dbReference type="ARBA" id="ARBA00007469"/>
    </source>
</evidence>
<dbReference type="SUPFAM" id="SSF55895">
    <property type="entry name" value="Ribonuclease Rh-like"/>
    <property type="match status" value="1"/>
</dbReference>
<feature type="domain" description="RNase T2-like C-terminal" evidence="20">
    <location>
        <begin position="330"/>
        <end position="447"/>
    </location>
</feature>
<evidence type="ECO:0000256" key="7">
    <source>
        <dbReference type="ARBA" id="ARBA00022722"/>
    </source>
</evidence>
<protein>
    <recommendedName>
        <fullName evidence="15">Ribonuclease T2-like</fullName>
        <ecNumber evidence="4">4.6.1.19</ecNumber>
    </recommendedName>
</protein>
<dbReference type="Pfam" id="PF25488">
    <property type="entry name" value="RNaseT2L_C"/>
    <property type="match status" value="1"/>
</dbReference>
<dbReference type="GO" id="GO:0033897">
    <property type="term" value="F:ribonuclease T2 activity"/>
    <property type="evidence" value="ECO:0007669"/>
    <property type="project" value="UniProtKB-EC"/>
</dbReference>
<evidence type="ECO:0000256" key="10">
    <source>
        <dbReference type="ARBA" id="ARBA00022801"/>
    </source>
</evidence>
<keyword evidence="8 19" id="KW-0732">Signal</keyword>
<proteinExistence type="inferred from homology"/>
<dbReference type="EMBL" id="JAGSXJ010000004">
    <property type="protein sequence ID" value="KAH6692720.1"/>
    <property type="molecule type" value="Genomic_DNA"/>
</dbReference>
<dbReference type="InterPro" id="IPR018188">
    <property type="entry name" value="RNase_T2_His_AS_1"/>
</dbReference>
<dbReference type="InterPro" id="IPR033130">
    <property type="entry name" value="RNase_T2_His_AS_2"/>
</dbReference>